<dbReference type="PANTHER" id="PTHR37165">
    <property type="entry name" value="PEPTIDASE U56 FAMILY"/>
    <property type="match status" value="1"/>
</dbReference>
<evidence type="ECO:0000256" key="1">
    <source>
        <dbReference type="ARBA" id="ARBA00033738"/>
    </source>
</evidence>
<protein>
    <submittedName>
        <fullName evidence="4">Uncharacterized protein, linocin/CFP29 family</fullName>
    </submittedName>
</protein>
<evidence type="ECO:0000256" key="2">
    <source>
        <dbReference type="ARBA" id="ARBA00033743"/>
    </source>
</evidence>
<dbReference type="InterPro" id="IPR051429">
    <property type="entry name" value="Encapsulin_nc"/>
</dbReference>
<dbReference type="Proteomes" id="UP000185093">
    <property type="component" value="Unassembled WGS sequence"/>
</dbReference>
<dbReference type="Gene3D" id="3.30.2320.10">
    <property type="entry name" value="hypothetical protein PF0899 domain"/>
    <property type="match status" value="1"/>
</dbReference>
<comment type="similarity">
    <text evidence="2">Belongs to the encapsulin family. Family 1 subfamily.</text>
</comment>
<reference evidence="4 5" key="1">
    <citation type="submission" date="2016-11" db="EMBL/GenBank/DDBJ databases">
        <authorList>
            <person name="Varghese N."/>
            <person name="Submissions S."/>
        </authorList>
    </citation>
    <scope>NUCLEOTIDE SEQUENCE [LARGE SCALE GENOMIC DNA]</scope>
    <source>
        <strain evidence="4 5">DSM 20664</strain>
    </source>
</reference>
<dbReference type="SUPFAM" id="SSF56563">
    <property type="entry name" value="Major capsid protein gp5"/>
    <property type="match status" value="1"/>
</dbReference>
<gene>
    <name evidence="4" type="ORF">SAMN05444368_1099</name>
</gene>
<dbReference type="InterPro" id="IPR007544">
    <property type="entry name" value="ENCAP"/>
</dbReference>
<comment type="subcellular location">
    <subcellularLocation>
        <location evidence="1">Encapsulin nanocompartment</location>
    </subcellularLocation>
</comment>
<evidence type="ECO:0000313" key="4">
    <source>
        <dbReference type="EMBL" id="SIN67789.1"/>
    </source>
</evidence>
<evidence type="ECO:0000256" key="3">
    <source>
        <dbReference type="ARBA" id="ARBA00033787"/>
    </source>
</evidence>
<dbReference type="PANTHER" id="PTHR37165:SF1">
    <property type="entry name" value="TYPE 1 ENCAPSULIN SHELL PROTEIN"/>
    <property type="match status" value="1"/>
</dbReference>
<accession>A0ABY1JDB0</accession>
<organism evidence="4 5">
    <name type="scientific">Acetomicrobium flavidum</name>
    <dbReference type="NCBI Taxonomy" id="49896"/>
    <lineage>
        <taxon>Bacteria</taxon>
        <taxon>Thermotogati</taxon>
        <taxon>Synergistota</taxon>
        <taxon>Synergistia</taxon>
        <taxon>Synergistales</taxon>
        <taxon>Acetomicrobiaceae</taxon>
        <taxon>Acetomicrobium</taxon>
    </lineage>
</organism>
<evidence type="ECO:0000313" key="5">
    <source>
        <dbReference type="Proteomes" id="UP000185093"/>
    </source>
</evidence>
<dbReference type="Gene3D" id="3.30.2400.30">
    <property type="match status" value="1"/>
</dbReference>
<keyword evidence="3" id="KW-1284">Encapsulin nanocompartment</keyword>
<proteinExistence type="inferred from homology"/>
<name>A0ABY1JDB0_9BACT</name>
<dbReference type="NCBIfam" id="NF041155">
    <property type="entry name" value="encap_f1"/>
    <property type="match status" value="1"/>
</dbReference>
<comment type="caution">
    <text evidence="4">The sequence shown here is derived from an EMBL/GenBank/DDBJ whole genome shotgun (WGS) entry which is preliminary data.</text>
</comment>
<sequence length="267" mass="29687">MDFLKKELAPVNESAWNEITKRAKEVLIPNLSARKIVDVLGPFGWDYAAYPTGRIKKGSTSKDICYATRLSLPLVEVYVPFDLSICELDNVQRGLKSPDLTNLEEAARKVAAFEDKAIFYGLDDACIEGFFNASQQYSIELPIQNPTDLLTSLTQVKLNFTQWGIEGPYALVAGPVLWSRIYSLGETYPLYKKIADILDGGKVVFSPNVNDGIVISLRGGDFELILGKDISIGYKEHREGMVSLYFTETFTFNVVTPEAAVPLKLVD</sequence>
<dbReference type="RefSeq" id="WP_014805931.1">
    <property type="nucleotide sequence ID" value="NZ_DAONLC010000014.1"/>
</dbReference>
<dbReference type="PIRSF" id="PIRSF019254">
    <property type="entry name" value="CFP29"/>
    <property type="match status" value="1"/>
</dbReference>
<dbReference type="Pfam" id="PF04454">
    <property type="entry name" value="Linocin_M18"/>
    <property type="match status" value="1"/>
</dbReference>
<keyword evidence="5" id="KW-1185">Reference proteome</keyword>
<dbReference type="EMBL" id="FSQZ01000001">
    <property type="protein sequence ID" value="SIN67789.1"/>
    <property type="molecule type" value="Genomic_DNA"/>
</dbReference>